<dbReference type="InterPro" id="IPR043023">
    <property type="entry name" value="MVP_rep_sf"/>
</dbReference>
<feature type="domain" description="Major vault protein repeat" evidence="3">
    <location>
        <begin position="327"/>
        <end position="379"/>
    </location>
</feature>
<feature type="domain" description="Major vault protein repeat" evidence="3">
    <location>
        <begin position="167"/>
        <end position="207"/>
    </location>
</feature>
<dbReference type="FunFam" id="2.30.30.570:FF:000002">
    <property type="entry name" value="Major vault protein-alpha"/>
    <property type="match status" value="1"/>
</dbReference>
<dbReference type="InterPro" id="IPR041139">
    <property type="entry name" value="MVP_rep_dom"/>
</dbReference>
<dbReference type="InterPro" id="IPR041134">
    <property type="entry name" value="Vault_2"/>
</dbReference>
<dbReference type="AlphaFoldDB" id="F0ZS14"/>
<sequence>MSSMALIKIPPFYYAHILDTNTNIARMVSGPLTLLVKESEKIIVNPTKMHTIQSSEYCIIESPVLLDDEKKIIIDKHGQVKLKHGQREVRFEQSEPFPLYPGEFMVGKISPLQVVLNNEALVIKALVDFIDTETNKLISAGDEWLFQGPATYKPRVEEQVKELRNATIVKAHCGLKLEAINDFTDKVYGKKRKSGDEWLMTVEGPYILDAYERLKEVVMPYVLNDNKAIIVKATRKFTDDDGIERKKGDTWLITKSDTPLYLPQPTVKVEKEVNITSLTALQYTIIDNPWDEETQSNKLGERKIVKGPKNFFTFPGESYTTVHNVMVLEAEDAVHVKVMENFEETIVVPGENNNNTIKTIQRKSGTKYDVFGPREYIPPLTVEVIKRKKAIFKLEDFNIYIFNISFVYVLSIILFFYFFIKLFF</sequence>
<keyword evidence="2" id="KW-0812">Transmembrane</keyword>
<dbReference type="PROSITE" id="PS51224">
    <property type="entry name" value="MVP"/>
    <property type="match status" value="4"/>
</dbReference>
<evidence type="ECO:0000259" key="4">
    <source>
        <dbReference type="Pfam" id="PF17794"/>
    </source>
</evidence>
<dbReference type="GO" id="GO:0005634">
    <property type="term" value="C:nucleus"/>
    <property type="evidence" value="ECO:0000318"/>
    <property type="project" value="GO_Central"/>
</dbReference>
<evidence type="ECO:0000256" key="1">
    <source>
        <dbReference type="PROSITE-ProRule" id="PRU00571"/>
    </source>
</evidence>
<dbReference type="GeneID" id="10504574"/>
<feature type="transmembrane region" description="Helical" evidence="2">
    <location>
        <begin position="397"/>
        <end position="420"/>
    </location>
</feature>
<keyword evidence="2" id="KW-1133">Transmembrane helix</keyword>
<dbReference type="eggNOG" id="ENOG502QPP0">
    <property type="taxonomic scope" value="Eukaryota"/>
</dbReference>
<dbReference type="PANTHER" id="PTHR14165">
    <property type="entry name" value="MAJOR VAULT PROTEIN"/>
    <property type="match status" value="1"/>
</dbReference>
<dbReference type="OMA" id="EYCIIES"/>
<dbReference type="InParanoid" id="F0ZS14"/>
<evidence type="ECO:0000256" key="2">
    <source>
        <dbReference type="SAM" id="Phobius"/>
    </source>
</evidence>
<dbReference type="RefSeq" id="XP_003290203.1">
    <property type="nucleotide sequence ID" value="XM_003290155.1"/>
</dbReference>
<dbReference type="EMBL" id="GL871150">
    <property type="protein sequence ID" value="EGC33256.1"/>
    <property type="molecule type" value="Genomic_DNA"/>
</dbReference>
<reference evidence="6" key="1">
    <citation type="journal article" date="2011" name="Genome Biol.">
        <title>Comparative genomics of the social amoebae Dictyostelium discoideum and Dictyostelium purpureum.</title>
        <authorList>
            <consortium name="US DOE Joint Genome Institute (JGI-PGF)"/>
            <person name="Sucgang R."/>
            <person name="Kuo A."/>
            <person name="Tian X."/>
            <person name="Salerno W."/>
            <person name="Parikh A."/>
            <person name="Feasley C.L."/>
            <person name="Dalin E."/>
            <person name="Tu H."/>
            <person name="Huang E."/>
            <person name="Barry K."/>
            <person name="Lindquist E."/>
            <person name="Shapiro H."/>
            <person name="Bruce D."/>
            <person name="Schmutz J."/>
            <person name="Salamov A."/>
            <person name="Fey P."/>
            <person name="Gaudet P."/>
            <person name="Anjard C."/>
            <person name="Babu M.M."/>
            <person name="Basu S."/>
            <person name="Bushmanova Y."/>
            <person name="van der Wel H."/>
            <person name="Katoh-Kurasawa M."/>
            <person name="Dinh C."/>
            <person name="Coutinho P.M."/>
            <person name="Saito T."/>
            <person name="Elias M."/>
            <person name="Schaap P."/>
            <person name="Kay R.R."/>
            <person name="Henrissat B."/>
            <person name="Eichinger L."/>
            <person name="Rivero F."/>
            <person name="Putnam N.H."/>
            <person name="West C.M."/>
            <person name="Loomis W.F."/>
            <person name="Chisholm R.L."/>
            <person name="Shaulsky G."/>
            <person name="Strassmann J.E."/>
            <person name="Queller D.C."/>
            <person name="Kuspa A."/>
            <person name="Grigoriev I.V."/>
        </authorList>
    </citation>
    <scope>NUCLEOTIDE SEQUENCE [LARGE SCALE GENOMIC DNA]</scope>
    <source>
        <strain evidence="6">QSDP1</strain>
    </source>
</reference>
<feature type="domain" description="Major vault protein repeat" evidence="4">
    <location>
        <begin position="49"/>
        <end position="109"/>
    </location>
</feature>
<dbReference type="Proteomes" id="UP000001064">
    <property type="component" value="Unassembled WGS sequence"/>
</dbReference>
<feature type="domain" description="Major vault protein repeat" evidence="3">
    <location>
        <begin position="221"/>
        <end position="263"/>
    </location>
</feature>
<dbReference type="Gene3D" id="2.30.30.570">
    <property type="match status" value="1"/>
</dbReference>
<dbReference type="Pfam" id="PF01505">
    <property type="entry name" value="Vault"/>
    <property type="match status" value="4"/>
</dbReference>
<organism evidence="5 6">
    <name type="scientific">Dictyostelium purpureum</name>
    <name type="common">Slime mold</name>
    <dbReference type="NCBI Taxonomy" id="5786"/>
    <lineage>
        <taxon>Eukaryota</taxon>
        <taxon>Amoebozoa</taxon>
        <taxon>Evosea</taxon>
        <taxon>Eumycetozoa</taxon>
        <taxon>Dictyostelia</taxon>
        <taxon>Dictyosteliales</taxon>
        <taxon>Dictyosteliaceae</taxon>
        <taxon>Dictyostelium</taxon>
    </lineage>
</organism>
<protein>
    <recommendedName>
        <fullName evidence="7">Major vault protein</fullName>
    </recommendedName>
</protein>
<accession>F0ZS14</accession>
<dbReference type="KEGG" id="dpp:DICPUDRAFT_95079"/>
<evidence type="ECO:0000313" key="6">
    <source>
        <dbReference type="Proteomes" id="UP000001064"/>
    </source>
</evidence>
<dbReference type="OrthoDB" id="6125719at2759"/>
<comment type="subcellular location">
    <subcellularLocation>
        <location evidence="1">Cytoplasm</location>
    </subcellularLocation>
</comment>
<gene>
    <name evidence="5" type="ORF">DICPUDRAFT_95079</name>
</gene>
<keyword evidence="1" id="KW-0963">Cytoplasm</keyword>
<dbReference type="InterPro" id="IPR039059">
    <property type="entry name" value="MVP"/>
</dbReference>
<feature type="repeat" description="MVP" evidence="1">
    <location>
        <begin position="55"/>
        <end position="116"/>
    </location>
</feature>
<keyword evidence="2" id="KW-0472">Membrane</keyword>
<keyword evidence="1" id="KW-0687">Ribonucleoprotein</keyword>
<dbReference type="InterPro" id="IPR002499">
    <property type="entry name" value="Vault_N"/>
</dbReference>
<dbReference type="FunFam" id="2.30.30.560:FF:000002">
    <property type="entry name" value="Major vault protein-alpha"/>
    <property type="match status" value="1"/>
</dbReference>
<dbReference type="Pfam" id="PF17794">
    <property type="entry name" value="Vault_2"/>
    <property type="match status" value="1"/>
</dbReference>
<evidence type="ECO:0000313" key="5">
    <source>
        <dbReference type="EMBL" id="EGC33256.1"/>
    </source>
</evidence>
<evidence type="ECO:0008006" key="7">
    <source>
        <dbReference type="Google" id="ProtNLM"/>
    </source>
</evidence>
<feature type="repeat" description="MVP" evidence="1">
    <location>
        <begin position="225"/>
        <end position="279"/>
    </location>
</feature>
<dbReference type="FunFam" id="2.30.30.550:FF:000001">
    <property type="entry name" value="major vault protein-like"/>
    <property type="match status" value="3"/>
</dbReference>
<dbReference type="PANTHER" id="PTHR14165:SF7">
    <property type="entry name" value="MAJOR VAULT PROTEIN"/>
    <property type="match status" value="1"/>
</dbReference>
<dbReference type="GO" id="GO:1990904">
    <property type="term" value="C:ribonucleoprotein complex"/>
    <property type="evidence" value="ECO:0007669"/>
    <property type="project" value="UniProtKB-UniRule"/>
</dbReference>
<dbReference type="InterPro" id="IPR043179">
    <property type="entry name" value="Vault_2_sf"/>
</dbReference>
<dbReference type="GO" id="GO:0005737">
    <property type="term" value="C:cytoplasm"/>
    <property type="evidence" value="ECO:0000318"/>
    <property type="project" value="GO_Central"/>
</dbReference>
<dbReference type="Gene3D" id="2.30.30.550">
    <property type="entry name" value="Major Vault Protein repeat"/>
    <property type="match status" value="4"/>
</dbReference>
<dbReference type="FunCoup" id="F0ZS14">
    <property type="interactions" value="50"/>
</dbReference>
<dbReference type="Gene3D" id="2.30.30.560">
    <property type="match status" value="2"/>
</dbReference>
<proteinExistence type="predicted"/>
<name>F0ZS14_DICPU</name>
<evidence type="ECO:0000259" key="3">
    <source>
        <dbReference type="Pfam" id="PF01505"/>
    </source>
</evidence>
<feature type="repeat" description="MVP" evidence="1">
    <location>
        <begin position="171"/>
        <end position="224"/>
    </location>
</feature>
<feature type="domain" description="Major vault protein repeat" evidence="3">
    <location>
        <begin position="113"/>
        <end position="155"/>
    </location>
</feature>
<dbReference type="VEuPathDB" id="AmoebaDB:DICPUDRAFT_95079"/>
<dbReference type="FunFam" id="2.30.30.550:FF:000014">
    <property type="match status" value="1"/>
</dbReference>
<feature type="repeat" description="MVP" evidence="1">
    <location>
        <begin position="117"/>
        <end position="170"/>
    </location>
</feature>
<keyword evidence="6" id="KW-1185">Reference proteome</keyword>